<gene>
    <name evidence="10" type="ORF">J4709_41800</name>
</gene>
<sequence length="183" mass="19299">MTGRPSPSTWPCPVRPSRRHHRRPAPPSRRRPPGILVGGSPALRLDYRQAALADTWRIVPLVSLAITLILGLLLRSIVAPVMLPAAVVLPFAASLGIAALVFTHVLGFGVITAAGLVLAGTFAALAQIPDVTVAEVGIAVAIGVLVDTLLVRSLQVPALVTLLAERTWWPARAAGTGRAEHHR</sequence>
<feature type="domain" description="Membrane transport protein MMPL" evidence="9">
    <location>
        <begin position="109"/>
        <end position="172"/>
    </location>
</feature>
<organism evidence="10 11">
    <name type="scientific">Actinomadura violacea</name>
    <dbReference type="NCBI Taxonomy" id="2819934"/>
    <lineage>
        <taxon>Bacteria</taxon>
        <taxon>Bacillati</taxon>
        <taxon>Actinomycetota</taxon>
        <taxon>Actinomycetes</taxon>
        <taxon>Streptosporangiales</taxon>
        <taxon>Thermomonosporaceae</taxon>
        <taxon>Actinomadura</taxon>
    </lineage>
</organism>
<evidence type="ECO:0000313" key="11">
    <source>
        <dbReference type="Proteomes" id="UP000680206"/>
    </source>
</evidence>
<evidence type="ECO:0000313" key="10">
    <source>
        <dbReference type="EMBL" id="MBO2464125.1"/>
    </source>
</evidence>
<feature type="compositionally biased region" description="Basic residues" evidence="7">
    <location>
        <begin position="16"/>
        <end position="32"/>
    </location>
</feature>
<dbReference type="EMBL" id="JAGEPF010000032">
    <property type="protein sequence ID" value="MBO2464125.1"/>
    <property type="molecule type" value="Genomic_DNA"/>
</dbReference>
<evidence type="ECO:0000256" key="2">
    <source>
        <dbReference type="ARBA" id="ARBA00010157"/>
    </source>
</evidence>
<dbReference type="PANTHER" id="PTHR33406">
    <property type="entry name" value="MEMBRANE PROTEIN MJ1562-RELATED"/>
    <property type="match status" value="1"/>
</dbReference>
<feature type="region of interest" description="Disordered" evidence="7">
    <location>
        <begin position="1"/>
        <end position="34"/>
    </location>
</feature>
<reference evidence="10 11" key="1">
    <citation type="submission" date="2021-03" db="EMBL/GenBank/DDBJ databases">
        <title>Actinomadura violae sp. nov., isolated from lichen in Thailand.</title>
        <authorList>
            <person name="Kanchanasin P."/>
            <person name="Saeng-In P."/>
            <person name="Phongsopitanun W."/>
            <person name="Yuki M."/>
            <person name="Kudo T."/>
            <person name="Ohkuma M."/>
            <person name="Tanasupawat S."/>
        </authorList>
    </citation>
    <scope>NUCLEOTIDE SEQUENCE [LARGE SCALE GENOMIC DNA]</scope>
    <source>
        <strain evidence="10 11">LCR2-06</strain>
    </source>
</reference>
<comment type="similarity">
    <text evidence="2">Belongs to the resistance-nodulation-cell division (RND) (TC 2.A.6) family. MmpL subfamily.</text>
</comment>
<evidence type="ECO:0000256" key="6">
    <source>
        <dbReference type="ARBA" id="ARBA00023136"/>
    </source>
</evidence>
<keyword evidence="6 8" id="KW-0472">Membrane</keyword>
<accession>A0ABS3S7D2</accession>
<evidence type="ECO:0000256" key="7">
    <source>
        <dbReference type="SAM" id="MobiDB-lite"/>
    </source>
</evidence>
<keyword evidence="4 8" id="KW-0812">Transmembrane</keyword>
<protein>
    <submittedName>
        <fullName evidence="10">MMPL family transporter</fullName>
    </submittedName>
</protein>
<feature type="transmembrane region" description="Helical" evidence="8">
    <location>
        <begin position="108"/>
        <end position="126"/>
    </location>
</feature>
<feature type="transmembrane region" description="Helical" evidence="8">
    <location>
        <begin position="55"/>
        <end position="74"/>
    </location>
</feature>
<evidence type="ECO:0000259" key="9">
    <source>
        <dbReference type="Pfam" id="PF03176"/>
    </source>
</evidence>
<dbReference type="InterPro" id="IPR050545">
    <property type="entry name" value="Mycobact_MmpL"/>
</dbReference>
<comment type="subcellular location">
    <subcellularLocation>
        <location evidence="1">Cell membrane</location>
        <topology evidence="1">Multi-pass membrane protein</topology>
    </subcellularLocation>
</comment>
<name>A0ABS3S7D2_9ACTN</name>
<evidence type="ECO:0000256" key="5">
    <source>
        <dbReference type="ARBA" id="ARBA00022989"/>
    </source>
</evidence>
<dbReference type="Pfam" id="PF03176">
    <property type="entry name" value="MMPL"/>
    <property type="match status" value="1"/>
</dbReference>
<dbReference type="Proteomes" id="UP000680206">
    <property type="component" value="Unassembled WGS sequence"/>
</dbReference>
<feature type="transmembrane region" description="Helical" evidence="8">
    <location>
        <begin position="81"/>
        <end position="102"/>
    </location>
</feature>
<proteinExistence type="inferred from homology"/>
<feature type="transmembrane region" description="Helical" evidence="8">
    <location>
        <begin position="133"/>
        <end position="151"/>
    </location>
</feature>
<evidence type="ECO:0000256" key="8">
    <source>
        <dbReference type="SAM" id="Phobius"/>
    </source>
</evidence>
<evidence type="ECO:0000256" key="1">
    <source>
        <dbReference type="ARBA" id="ARBA00004651"/>
    </source>
</evidence>
<evidence type="ECO:0000256" key="3">
    <source>
        <dbReference type="ARBA" id="ARBA00022475"/>
    </source>
</evidence>
<comment type="caution">
    <text evidence="10">The sequence shown here is derived from an EMBL/GenBank/DDBJ whole genome shotgun (WGS) entry which is preliminary data.</text>
</comment>
<keyword evidence="11" id="KW-1185">Reference proteome</keyword>
<dbReference type="PANTHER" id="PTHR33406:SF6">
    <property type="entry name" value="MEMBRANE PROTEIN YDGH-RELATED"/>
    <property type="match status" value="1"/>
</dbReference>
<dbReference type="SUPFAM" id="SSF82866">
    <property type="entry name" value="Multidrug efflux transporter AcrB transmembrane domain"/>
    <property type="match status" value="1"/>
</dbReference>
<dbReference type="InterPro" id="IPR004869">
    <property type="entry name" value="MMPL_dom"/>
</dbReference>
<dbReference type="RefSeq" id="WP_208250451.1">
    <property type="nucleotide sequence ID" value="NZ_JAGEPF010000032.1"/>
</dbReference>
<keyword evidence="3" id="KW-1003">Cell membrane</keyword>
<evidence type="ECO:0000256" key="4">
    <source>
        <dbReference type="ARBA" id="ARBA00022692"/>
    </source>
</evidence>
<keyword evidence="5 8" id="KW-1133">Transmembrane helix</keyword>